<organism evidence="2 3">
    <name type="scientific">Lachnellula suecica</name>
    <dbReference type="NCBI Taxonomy" id="602035"/>
    <lineage>
        <taxon>Eukaryota</taxon>
        <taxon>Fungi</taxon>
        <taxon>Dikarya</taxon>
        <taxon>Ascomycota</taxon>
        <taxon>Pezizomycotina</taxon>
        <taxon>Leotiomycetes</taxon>
        <taxon>Helotiales</taxon>
        <taxon>Lachnaceae</taxon>
        <taxon>Lachnellula</taxon>
    </lineage>
</organism>
<evidence type="ECO:0000259" key="1">
    <source>
        <dbReference type="Pfam" id="PF25809"/>
    </source>
</evidence>
<name>A0A8T9BS63_9HELO</name>
<gene>
    <name evidence="2" type="ORF">LSUE1_G009078</name>
</gene>
<proteinExistence type="predicted"/>
<dbReference type="OrthoDB" id="418131at2759"/>
<dbReference type="AlphaFoldDB" id="A0A8T9BS63"/>
<evidence type="ECO:0000313" key="2">
    <source>
        <dbReference type="EMBL" id="TVY58105.1"/>
    </source>
</evidence>
<evidence type="ECO:0000313" key="3">
    <source>
        <dbReference type="Proteomes" id="UP000469558"/>
    </source>
</evidence>
<sequence length="102" mass="11435">MALQPPKINTYHCLCSSLLLASTHTLSTLPRRSIISGLDSSLILPLPATPPSFSELEQQDMPAEGYTMILGMNKDSKTTIVRREDGFEKRMLWRCARCRVVV</sequence>
<protein>
    <recommendedName>
        <fullName evidence="1">STEEP1 domain-containing protein</fullName>
    </recommendedName>
</protein>
<comment type="caution">
    <text evidence="2">The sequence shown here is derived from an EMBL/GenBank/DDBJ whole genome shotgun (WGS) entry which is preliminary data.</text>
</comment>
<dbReference type="EMBL" id="QGMK01002498">
    <property type="protein sequence ID" value="TVY58105.1"/>
    <property type="molecule type" value="Genomic_DNA"/>
</dbReference>
<keyword evidence="3" id="KW-1185">Reference proteome</keyword>
<feature type="domain" description="STEEP1" evidence="1">
    <location>
        <begin position="7"/>
        <end position="102"/>
    </location>
</feature>
<dbReference type="InterPro" id="IPR057965">
    <property type="entry name" value="STEEP1_dom"/>
</dbReference>
<accession>A0A8T9BS63</accession>
<reference evidence="2 3" key="1">
    <citation type="submission" date="2018-05" db="EMBL/GenBank/DDBJ databases">
        <title>Genome sequencing and assembly of the regulated plant pathogen Lachnellula willkommii and related sister species for the development of diagnostic species identification markers.</title>
        <authorList>
            <person name="Giroux E."/>
            <person name="Bilodeau G."/>
        </authorList>
    </citation>
    <scope>NUCLEOTIDE SEQUENCE [LARGE SCALE GENOMIC DNA]</scope>
    <source>
        <strain evidence="2 3">CBS 268.59</strain>
    </source>
</reference>
<feature type="non-terminal residue" evidence="2">
    <location>
        <position position="102"/>
    </location>
</feature>
<dbReference type="Pfam" id="PF25809">
    <property type="entry name" value="STEEP1"/>
    <property type="match status" value="1"/>
</dbReference>
<dbReference type="Proteomes" id="UP000469558">
    <property type="component" value="Unassembled WGS sequence"/>
</dbReference>